<evidence type="ECO:0000313" key="4">
    <source>
        <dbReference type="Proteomes" id="UP000809789"/>
    </source>
</evidence>
<feature type="transmembrane region" description="Helical" evidence="2">
    <location>
        <begin position="6"/>
        <end position="29"/>
    </location>
</feature>
<gene>
    <name evidence="3" type="ORF">KVT40_009351</name>
</gene>
<dbReference type="PANTHER" id="PTHR33048">
    <property type="entry name" value="PTH11-LIKE INTEGRAL MEMBRANE PROTEIN (AFU_ORTHOLOGUE AFUA_5G11245)"/>
    <property type="match status" value="1"/>
</dbReference>
<proteinExistence type="predicted"/>
<dbReference type="Proteomes" id="UP000809789">
    <property type="component" value="Unassembled WGS sequence"/>
</dbReference>
<feature type="region of interest" description="Disordered" evidence="1">
    <location>
        <begin position="141"/>
        <end position="162"/>
    </location>
</feature>
<feature type="transmembrane region" description="Helical" evidence="2">
    <location>
        <begin position="41"/>
        <end position="62"/>
    </location>
</feature>
<dbReference type="AlphaFoldDB" id="A0A8K0KVQ9"/>
<evidence type="ECO:0000256" key="1">
    <source>
        <dbReference type="SAM" id="MobiDB-lite"/>
    </source>
</evidence>
<name>A0A8K0KVQ9_9PEZI</name>
<dbReference type="InterPro" id="IPR052337">
    <property type="entry name" value="SAT4-like"/>
</dbReference>
<feature type="transmembrane region" description="Helical" evidence="2">
    <location>
        <begin position="107"/>
        <end position="126"/>
    </location>
</feature>
<keyword evidence="2" id="KW-0472">Membrane</keyword>
<accession>A0A8K0KVQ9</accession>
<comment type="caution">
    <text evidence="3">The sequence shown here is derived from an EMBL/GenBank/DDBJ whole genome shotgun (WGS) entry which is preliminary data.</text>
</comment>
<evidence type="ECO:0000256" key="2">
    <source>
        <dbReference type="SAM" id="Phobius"/>
    </source>
</evidence>
<feature type="compositionally biased region" description="Basic and acidic residues" evidence="1">
    <location>
        <begin position="141"/>
        <end position="156"/>
    </location>
</feature>
<protein>
    <recommendedName>
        <fullName evidence="5">Integral membrane protein</fullName>
    </recommendedName>
</protein>
<keyword evidence="4" id="KW-1185">Reference proteome</keyword>
<sequence>MEPMQASLFIASIVIAVLSSLVVGLRCVARTLIRGFWIDDYLMIATQVLFITTCVLSATASVDGIGVRDQDPASGYAGPRDYSAARQASLTTHRKLGYYLWGLADPYLWTLIECGVAIIVGSIPSLRPLLKRSTIMSTDQKSKSVSRRDTIPHETPRVPSHRSQIILHPRLSQGGSDSYELLNSEADLFKTITTTRMEMAEAPNGQWV</sequence>
<keyword evidence="2" id="KW-1133">Transmembrane helix</keyword>
<evidence type="ECO:0008006" key="5">
    <source>
        <dbReference type="Google" id="ProtNLM"/>
    </source>
</evidence>
<dbReference type="OrthoDB" id="3897607at2759"/>
<keyword evidence="2" id="KW-0812">Transmembrane</keyword>
<evidence type="ECO:0000313" key="3">
    <source>
        <dbReference type="EMBL" id="KAG8622840.1"/>
    </source>
</evidence>
<reference evidence="3" key="1">
    <citation type="submission" date="2021-07" db="EMBL/GenBank/DDBJ databases">
        <title>Elsinoe batatas strain:CRI-CJ2 Genome sequencing and assembly.</title>
        <authorList>
            <person name="Huang L."/>
        </authorList>
    </citation>
    <scope>NUCLEOTIDE SEQUENCE</scope>
    <source>
        <strain evidence="3">CRI-CJ2</strain>
    </source>
</reference>
<dbReference type="EMBL" id="JAESVG020000012">
    <property type="protein sequence ID" value="KAG8622840.1"/>
    <property type="molecule type" value="Genomic_DNA"/>
</dbReference>
<dbReference type="PANTHER" id="PTHR33048:SF42">
    <property type="entry name" value="INTEGRAL MEMBRANE PROTEIN"/>
    <property type="match status" value="1"/>
</dbReference>
<organism evidence="3 4">
    <name type="scientific">Elsinoe batatas</name>
    <dbReference type="NCBI Taxonomy" id="2601811"/>
    <lineage>
        <taxon>Eukaryota</taxon>
        <taxon>Fungi</taxon>
        <taxon>Dikarya</taxon>
        <taxon>Ascomycota</taxon>
        <taxon>Pezizomycotina</taxon>
        <taxon>Dothideomycetes</taxon>
        <taxon>Dothideomycetidae</taxon>
        <taxon>Myriangiales</taxon>
        <taxon>Elsinoaceae</taxon>
        <taxon>Elsinoe</taxon>
    </lineage>
</organism>